<comment type="caution">
    <text evidence="3">The sequence shown here is derived from an EMBL/GenBank/DDBJ whole genome shotgun (WGS) entry which is preliminary data.</text>
</comment>
<feature type="compositionally biased region" description="Polar residues" evidence="1">
    <location>
        <begin position="753"/>
        <end position="762"/>
    </location>
</feature>
<reference evidence="3 4" key="1">
    <citation type="submission" date="2020-08" db="EMBL/GenBank/DDBJ databases">
        <title>A Genomic Blueprint of the Chicken Gut Microbiome.</title>
        <authorList>
            <person name="Gilroy R."/>
            <person name="Ravi A."/>
            <person name="Getino M."/>
            <person name="Pursley I."/>
            <person name="Horton D.L."/>
            <person name="Alikhan N.-F."/>
            <person name="Baker D."/>
            <person name="Gharbi K."/>
            <person name="Hall N."/>
            <person name="Watson M."/>
            <person name="Adriaenssens E.M."/>
            <person name="Foster-Nyarko E."/>
            <person name="Jarju S."/>
            <person name="Secka A."/>
            <person name="Antonio M."/>
            <person name="Oren A."/>
            <person name="Chaudhuri R."/>
            <person name="La Ragione R.M."/>
            <person name="Hildebrand F."/>
            <person name="Pallen M.J."/>
        </authorList>
    </citation>
    <scope>NUCLEOTIDE SEQUENCE [LARGE SCALE GENOMIC DNA]</scope>
    <source>
        <strain evidence="3 4">Sa2BUA2</strain>
    </source>
</reference>
<feature type="domain" description="S1 motif" evidence="2">
    <location>
        <begin position="655"/>
        <end position="724"/>
    </location>
</feature>
<dbReference type="PROSITE" id="PS50126">
    <property type="entry name" value="S1"/>
    <property type="match status" value="1"/>
</dbReference>
<dbReference type="Gene3D" id="2.40.50.140">
    <property type="entry name" value="Nucleic acid-binding proteins"/>
    <property type="match status" value="1"/>
</dbReference>
<dbReference type="Pfam" id="PF00575">
    <property type="entry name" value="S1"/>
    <property type="match status" value="1"/>
</dbReference>
<dbReference type="Pfam" id="PF17674">
    <property type="entry name" value="HHH_9"/>
    <property type="match status" value="1"/>
</dbReference>
<dbReference type="Gene3D" id="1.10.150.310">
    <property type="entry name" value="Tex RuvX-like domain-like"/>
    <property type="match status" value="1"/>
</dbReference>
<evidence type="ECO:0000256" key="1">
    <source>
        <dbReference type="SAM" id="MobiDB-lite"/>
    </source>
</evidence>
<dbReference type="SUPFAM" id="SSF53098">
    <property type="entry name" value="Ribonuclease H-like"/>
    <property type="match status" value="1"/>
</dbReference>
<dbReference type="SUPFAM" id="SSF50249">
    <property type="entry name" value="Nucleic acid-binding proteins"/>
    <property type="match status" value="1"/>
</dbReference>
<dbReference type="InterPro" id="IPR041692">
    <property type="entry name" value="HHH_9"/>
</dbReference>
<accession>A0ABR8YLN6</accession>
<dbReference type="Pfam" id="PF12836">
    <property type="entry name" value="HHH_3"/>
    <property type="match status" value="1"/>
</dbReference>
<dbReference type="Pfam" id="PF16921">
    <property type="entry name" value="Tex_YqgF"/>
    <property type="match status" value="1"/>
</dbReference>
<feature type="region of interest" description="Disordered" evidence="1">
    <location>
        <begin position="718"/>
        <end position="803"/>
    </location>
</feature>
<dbReference type="InterPro" id="IPR023323">
    <property type="entry name" value="Tex-like_dom_sf"/>
</dbReference>
<dbReference type="SMART" id="SM00732">
    <property type="entry name" value="YqgFc"/>
    <property type="match status" value="1"/>
</dbReference>
<organism evidence="3 4">
    <name type="scientific">Arthrobacter pullicola</name>
    <dbReference type="NCBI Taxonomy" id="2762224"/>
    <lineage>
        <taxon>Bacteria</taxon>
        <taxon>Bacillati</taxon>
        <taxon>Actinomycetota</taxon>
        <taxon>Actinomycetes</taxon>
        <taxon>Micrococcales</taxon>
        <taxon>Micrococcaceae</taxon>
        <taxon>Arthrobacter</taxon>
    </lineage>
</organism>
<dbReference type="SUPFAM" id="SSF47781">
    <property type="entry name" value="RuvA domain 2-like"/>
    <property type="match status" value="2"/>
</dbReference>
<dbReference type="InterPro" id="IPR044146">
    <property type="entry name" value="S1_Tex"/>
</dbReference>
<gene>
    <name evidence="3" type="ORF">H9638_14960</name>
</gene>
<dbReference type="Gene3D" id="1.10.3500.10">
    <property type="entry name" value="Tex N-terminal region-like"/>
    <property type="match status" value="1"/>
</dbReference>
<evidence type="ECO:0000313" key="4">
    <source>
        <dbReference type="Proteomes" id="UP000652763"/>
    </source>
</evidence>
<dbReference type="Pfam" id="PF22706">
    <property type="entry name" value="Tex_central_region"/>
    <property type="match status" value="1"/>
</dbReference>
<dbReference type="CDD" id="cd05685">
    <property type="entry name" value="S1_Tex"/>
    <property type="match status" value="1"/>
</dbReference>
<dbReference type="InterPro" id="IPR023319">
    <property type="entry name" value="Tex-like_HTH_dom_sf"/>
</dbReference>
<proteinExistence type="predicted"/>
<dbReference type="InterPro" id="IPR018974">
    <property type="entry name" value="Tex-like_N"/>
</dbReference>
<name>A0ABR8YLN6_9MICC</name>
<dbReference type="InterPro" id="IPR037027">
    <property type="entry name" value="YqgF/RNaseH-like_dom_sf"/>
</dbReference>
<evidence type="ECO:0000313" key="3">
    <source>
        <dbReference type="EMBL" id="MBD8045111.1"/>
    </source>
</evidence>
<dbReference type="PANTHER" id="PTHR10724">
    <property type="entry name" value="30S RIBOSOMAL PROTEIN S1"/>
    <property type="match status" value="1"/>
</dbReference>
<dbReference type="InterPro" id="IPR003029">
    <property type="entry name" value="S1_domain"/>
</dbReference>
<dbReference type="InterPro" id="IPR055179">
    <property type="entry name" value="Tex-like_central_region"/>
</dbReference>
<dbReference type="InterPro" id="IPR012340">
    <property type="entry name" value="NA-bd_OB-fold"/>
</dbReference>
<evidence type="ECO:0000259" key="2">
    <source>
        <dbReference type="PROSITE" id="PS50126"/>
    </source>
</evidence>
<dbReference type="PANTHER" id="PTHR10724:SF10">
    <property type="entry name" value="S1 RNA-BINDING DOMAIN-CONTAINING PROTEIN 1"/>
    <property type="match status" value="1"/>
</dbReference>
<dbReference type="InterPro" id="IPR050437">
    <property type="entry name" value="Ribos_protein_bS1-like"/>
</dbReference>
<dbReference type="SUPFAM" id="SSF158832">
    <property type="entry name" value="Tex N-terminal region-like"/>
    <property type="match status" value="1"/>
</dbReference>
<dbReference type="Proteomes" id="UP000652763">
    <property type="component" value="Unassembled WGS sequence"/>
</dbReference>
<dbReference type="RefSeq" id="WP_191748932.1">
    <property type="nucleotide sequence ID" value="NZ_JACSQC010000008.1"/>
</dbReference>
<keyword evidence="4" id="KW-1185">Reference proteome</keyword>
<dbReference type="InterPro" id="IPR006641">
    <property type="entry name" value="YqgF/RNaseH-like_dom"/>
</dbReference>
<sequence>MPVRTDTAEQLYAQIARELGVAPWQVRAAVELLDSGSTVPFIARYRKEVTGTLDDAQLRELDERLRYLRELADRRRAILEAIDAQGKLTSELRALIEAADTKSRLEDIYLPYKTKRRTKAQIAREAGLEPLADSLLASPSLDPEAEAARYLGETVPDAAEALAGARAILVERAGQDADLLTAAREKLWKQGRFRSSVRPGKETEGQKYADYFDYSQAPSGMPSHRVLALLRAEKEGILELGLAEADPADAEALAAARQRFENSVAARLGVAAKGGAADPWLRQTVQLAWRRIQAKLSVDLRVRLFQDAEAEAVRVFAANLRDVLLAAPAGNRATLGLDPGLRTGVKVAVVDSTGQVVATDTIYPHAPARKWDDALVQLANLVKKHGVELVAVGNGTASRETDKLAGELMRLVPEANLQKLVVSEAGASVYSASALASAELPGMDVSLRGAVSIARRLQDPLAELVKIDPKSIGVGQYQHDVTAAKLDRSLDAVVEDCVNAVGVDVNTASPALLSRVAGVGPLLSENIVAHRNANGPFARRADLMKVPRLGAKAFEQCAGFLRITGGTEPLDASSVHPESYKIARRILAAAKAEMSPAGAELAGLDPSAFVDESTGLPTVLDIMSELRKPGRDPRPAFKTATFSEGIEKIADLRPGMVLDGVVTNVAAFGAFVDIGVHQDGLVHISAMSSSFVSDPHDVVKSGQVVKVKVMEADPERHRISLSLRLEDDAPSGGSGSRSGNSSNDRRGPKPARNPQTEGNNQDGRTRHGTKPKNAKAGTAARKGPAAPASDGAMAEALRRAGLV</sequence>
<dbReference type="SMART" id="SM00316">
    <property type="entry name" value="S1"/>
    <property type="match status" value="1"/>
</dbReference>
<dbReference type="Pfam" id="PF09371">
    <property type="entry name" value="Tex_N"/>
    <property type="match status" value="1"/>
</dbReference>
<dbReference type="InterPro" id="IPR010994">
    <property type="entry name" value="RuvA_2-like"/>
</dbReference>
<dbReference type="Gene3D" id="1.10.10.650">
    <property type="entry name" value="RuvA domain 2-like"/>
    <property type="match status" value="1"/>
</dbReference>
<dbReference type="InterPro" id="IPR032639">
    <property type="entry name" value="Tex_YqgF"/>
</dbReference>
<dbReference type="InterPro" id="IPR012337">
    <property type="entry name" value="RNaseH-like_sf"/>
</dbReference>
<dbReference type="EMBL" id="JACSQC010000008">
    <property type="protein sequence ID" value="MBD8045111.1"/>
    <property type="molecule type" value="Genomic_DNA"/>
</dbReference>
<protein>
    <submittedName>
        <fullName evidence="3">RNA-binding transcriptional accessory protein</fullName>
    </submittedName>
</protein>
<dbReference type="Gene3D" id="3.30.420.140">
    <property type="entry name" value="YqgF/RNase H-like domain"/>
    <property type="match status" value="1"/>
</dbReference>